<dbReference type="SUPFAM" id="SSF48498">
    <property type="entry name" value="Tetracyclin repressor-like, C-terminal domain"/>
    <property type="match status" value="1"/>
</dbReference>
<keyword evidence="6" id="KW-0012">Acyltransferase</keyword>
<reference evidence="11 12" key="1">
    <citation type="submission" date="2020-07" db="EMBL/GenBank/DDBJ databases">
        <title>Sequencing the genomes of 1000 actinobacteria strains.</title>
        <authorList>
            <person name="Klenk H.-P."/>
        </authorList>
    </citation>
    <scope>NUCLEOTIDE SEQUENCE [LARGE SCALE GENOMIC DNA]</scope>
    <source>
        <strain evidence="11 12">DSM 26474</strain>
    </source>
</reference>
<dbReference type="AlphaFoldDB" id="A0A852S9E4"/>
<dbReference type="GO" id="GO:0016747">
    <property type="term" value="F:acyltransferase activity, transferring groups other than amino-acyl groups"/>
    <property type="evidence" value="ECO:0007669"/>
    <property type="project" value="InterPro"/>
</dbReference>
<feature type="region of interest" description="Disordered" evidence="8">
    <location>
        <begin position="197"/>
        <end position="220"/>
    </location>
</feature>
<keyword evidence="4 7" id="KW-0238">DNA-binding</keyword>
<keyword evidence="1" id="KW-0678">Repressor</keyword>
<dbReference type="InterPro" id="IPR036271">
    <property type="entry name" value="Tet_transcr_reg_TetR-rel_C_sf"/>
</dbReference>
<dbReference type="Gene3D" id="1.10.357.10">
    <property type="entry name" value="Tetracycline Repressor, domain 2"/>
    <property type="match status" value="1"/>
</dbReference>
<dbReference type="PROSITE" id="PS51186">
    <property type="entry name" value="GNAT"/>
    <property type="match status" value="1"/>
</dbReference>
<dbReference type="InterPro" id="IPR039538">
    <property type="entry name" value="BetI_C"/>
</dbReference>
<dbReference type="InterPro" id="IPR016181">
    <property type="entry name" value="Acyl_CoA_acyltransferase"/>
</dbReference>
<keyword evidence="12" id="KW-1185">Reference proteome</keyword>
<evidence type="ECO:0000256" key="7">
    <source>
        <dbReference type="PROSITE-ProRule" id="PRU00335"/>
    </source>
</evidence>
<keyword evidence="5" id="KW-0804">Transcription</keyword>
<evidence type="ECO:0000259" key="9">
    <source>
        <dbReference type="PROSITE" id="PS50977"/>
    </source>
</evidence>
<comment type="caution">
    <text evidence="11">The sequence shown here is derived from an EMBL/GenBank/DDBJ whole genome shotgun (WGS) entry which is preliminary data.</text>
</comment>
<evidence type="ECO:0000256" key="3">
    <source>
        <dbReference type="ARBA" id="ARBA00023015"/>
    </source>
</evidence>
<dbReference type="RefSeq" id="WP_218869945.1">
    <property type="nucleotide sequence ID" value="NZ_BSEW01000001.1"/>
</dbReference>
<evidence type="ECO:0000256" key="1">
    <source>
        <dbReference type="ARBA" id="ARBA00022491"/>
    </source>
</evidence>
<dbReference type="SUPFAM" id="SSF46689">
    <property type="entry name" value="Homeodomain-like"/>
    <property type="match status" value="1"/>
</dbReference>
<gene>
    <name evidence="11" type="ORF">BJ984_000140</name>
</gene>
<evidence type="ECO:0000256" key="8">
    <source>
        <dbReference type="SAM" id="MobiDB-lite"/>
    </source>
</evidence>
<dbReference type="GO" id="GO:0003677">
    <property type="term" value="F:DNA binding"/>
    <property type="evidence" value="ECO:0007669"/>
    <property type="project" value="UniProtKB-UniRule"/>
</dbReference>
<dbReference type="InterPro" id="IPR000182">
    <property type="entry name" value="GNAT_dom"/>
</dbReference>
<dbReference type="SUPFAM" id="SSF55729">
    <property type="entry name" value="Acyl-CoA N-acyltransferases (Nat)"/>
    <property type="match status" value="1"/>
</dbReference>
<keyword evidence="3" id="KW-0805">Transcription regulation</keyword>
<accession>A0A852S9E4</accession>
<dbReference type="EMBL" id="JACCBM010000001">
    <property type="protein sequence ID" value="NYD68982.1"/>
    <property type="molecule type" value="Genomic_DNA"/>
</dbReference>
<dbReference type="PROSITE" id="PS50977">
    <property type="entry name" value="HTH_TETR_2"/>
    <property type="match status" value="1"/>
</dbReference>
<evidence type="ECO:0000313" key="11">
    <source>
        <dbReference type="EMBL" id="NYD68982.1"/>
    </source>
</evidence>
<dbReference type="PANTHER" id="PTHR43877:SF2">
    <property type="entry name" value="AMINOALKYLPHOSPHONATE N-ACETYLTRANSFERASE-RELATED"/>
    <property type="match status" value="1"/>
</dbReference>
<dbReference type="Pfam" id="PF00440">
    <property type="entry name" value="TetR_N"/>
    <property type="match status" value="1"/>
</dbReference>
<sequence length="364" mass="39623">MARQRDVDDQRQRLSEATWAVLTERGLPGLTIRAVAERAGCTTGLVMHAFPTKDALLLHARDLLHARTRVRADAAEASAAGDPERAPTNEQALEAVLLNALSLDPQSVDEARVWVSYLAAALADPTLAERHRAGNRSFVERVERLLGACRPTWPVERIRSEALTLVAVAEGMNTLGAADPEMYRPEVQRRSMTDALSRALGPTPPERPVADAPAPEVSRAGGGGLRIRSFAEADTEQVVALWAECGLTRPWNDPRRDIARKLTVQPELFLVGVDADGAVVASAMAGYDGHRGWVNYLAVTPARQGRGDGRALMQEVEQRLLALGCPKLNLQIREGNEGVMEFYRELGYGRDGAVSFGKRLIADD</sequence>
<dbReference type="Pfam" id="PF00583">
    <property type="entry name" value="Acetyltransf_1"/>
    <property type="match status" value="1"/>
</dbReference>
<feature type="domain" description="HTH tetR-type" evidence="9">
    <location>
        <begin position="8"/>
        <end position="68"/>
    </location>
</feature>
<proteinExistence type="predicted"/>
<dbReference type="InterPro" id="IPR001647">
    <property type="entry name" value="HTH_TetR"/>
</dbReference>
<name>A0A852S9E4_9MICO</name>
<dbReference type="InterPro" id="IPR009057">
    <property type="entry name" value="Homeodomain-like_sf"/>
</dbReference>
<evidence type="ECO:0000256" key="5">
    <source>
        <dbReference type="ARBA" id="ARBA00023163"/>
    </source>
</evidence>
<protein>
    <submittedName>
        <fullName evidence="11">AcrR family transcriptional regulator/GNAT superfamily N-acetyltransferase</fullName>
    </submittedName>
</protein>
<evidence type="ECO:0000313" key="12">
    <source>
        <dbReference type="Proteomes" id="UP000549913"/>
    </source>
</evidence>
<dbReference type="Gene3D" id="3.40.630.30">
    <property type="match status" value="1"/>
</dbReference>
<evidence type="ECO:0000256" key="4">
    <source>
        <dbReference type="ARBA" id="ARBA00023125"/>
    </source>
</evidence>
<dbReference type="Proteomes" id="UP000549913">
    <property type="component" value="Unassembled WGS sequence"/>
</dbReference>
<dbReference type="Pfam" id="PF13977">
    <property type="entry name" value="TetR_C_6"/>
    <property type="match status" value="1"/>
</dbReference>
<keyword evidence="2 11" id="KW-0808">Transferase</keyword>
<organism evidence="11 12">
    <name type="scientific">Herbiconiux flava</name>
    <dbReference type="NCBI Taxonomy" id="881268"/>
    <lineage>
        <taxon>Bacteria</taxon>
        <taxon>Bacillati</taxon>
        <taxon>Actinomycetota</taxon>
        <taxon>Actinomycetes</taxon>
        <taxon>Micrococcales</taxon>
        <taxon>Microbacteriaceae</taxon>
        <taxon>Herbiconiux</taxon>
    </lineage>
</organism>
<feature type="domain" description="N-acetyltransferase" evidence="10">
    <location>
        <begin position="225"/>
        <end position="364"/>
    </location>
</feature>
<evidence type="ECO:0000256" key="2">
    <source>
        <dbReference type="ARBA" id="ARBA00022679"/>
    </source>
</evidence>
<dbReference type="InterPro" id="IPR050832">
    <property type="entry name" value="Bact_Acetyltransf"/>
</dbReference>
<evidence type="ECO:0000259" key="10">
    <source>
        <dbReference type="PROSITE" id="PS51186"/>
    </source>
</evidence>
<dbReference type="PANTHER" id="PTHR43877">
    <property type="entry name" value="AMINOALKYLPHOSPHONATE N-ACETYLTRANSFERASE-RELATED-RELATED"/>
    <property type="match status" value="1"/>
</dbReference>
<evidence type="ECO:0000256" key="6">
    <source>
        <dbReference type="ARBA" id="ARBA00023315"/>
    </source>
</evidence>
<feature type="DNA-binding region" description="H-T-H motif" evidence="7">
    <location>
        <begin position="31"/>
        <end position="50"/>
    </location>
</feature>
<dbReference type="CDD" id="cd04301">
    <property type="entry name" value="NAT_SF"/>
    <property type="match status" value="1"/>
</dbReference>
<dbReference type="NCBIfam" id="NF002959">
    <property type="entry name" value="PRK03624.1"/>
    <property type="match status" value="1"/>
</dbReference>